<dbReference type="Pfam" id="PF20172">
    <property type="entry name" value="DUF6538"/>
    <property type="match status" value="1"/>
</dbReference>
<dbReference type="GO" id="GO:0006310">
    <property type="term" value="P:DNA recombination"/>
    <property type="evidence" value="ECO:0007669"/>
    <property type="project" value="UniProtKB-KW"/>
</dbReference>
<evidence type="ECO:0000313" key="4">
    <source>
        <dbReference type="Proteomes" id="UP000306918"/>
    </source>
</evidence>
<evidence type="ECO:0000313" key="3">
    <source>
        <dbReference type="EMBL" id="THU41857.1"/>
    </source>
</evidence>
<dbReference type="GO" id="GO:0003677">
    <property type="term" value="F:DNA binding"/>
    <property type="evidence" value="ECO:0007669"/>
    <property type="project" value="InterPro"/>
</dbReference>
<name>A0A4S8I1D2_9BACT</name>
<evidence type="ECO:0000259" key="2">
    <source>
        <dbReference type="Pfam" id="PF20172"/>
    </source>
</evidence>
<dbReference type="EMBL" id="STFF01000001">
    <property type="protein sequence ID" value="THU41857.1"/>
    <property type="molecule type" value="Genomic_DNA"/>
</dbReference>
<dbReference type="SUPFAM" id="SSF56349">
    <property type="entry name" value="DNA breaking-rejoining enzymes"/>
    <property type="match status" value="1"/>
</dbReference>
<dbReference type="Proteomes" id="UP000306918">
    <property type="component" value="Unassembled WGS sequence"/>
</dbReference>
<sequence>MDYLLSRKGNYYYNRRVPKTFKKYDPRSRVRISLNTDSRRLARQLAVEKNAQLEAYWISLLHTGEKHNESKYKALVDRAQILGFTYCHNSLLALQPLKEIVSRYQFLEQQKLNEKHVEAVLGSEEKPLIRLEDILPKFYELSKEKLIDKSPDQIRKWKNPRALALKNFINCIGNKVLTELTRLDIVAFKNWWIDLIDNENYVSNTANKQLVNVKTIVTTVADHYNLDINAEHIFKKLEIKRDDARKRPPFSTQFILDRLLVPENLKGLNVQARNALYAFSETGACIAELVGLLPEDIRLNAEIPHIVIVSRKYTSQKTKYRRREIPLVGFALDAFKECPNGFTDYVGKPDTLSATLNSYLRGNNLFPTEDHTVYSLRHSFQDRLLASKALDREQADLMGHKFERPDYGVGVTLAQKLECLEKIRIKSE</sequence>
<keyword evidence="1" id="KW-0233">DNA recombination</keyword>
<dbReference type="GO" id="GO:0015074">
    <property type="term" value="P:DNA integration"/>
    <property type="evidence" value="ECO:0007669"/>
    <property type="project" value="InterPro"/>
</dbReference>
<dbReference type="Gene3D" id="1.10.443.10">
    <property type="entry name" value="Intergrase catalytic core"/>
    <property type="match status" value="1"/>
</dbReference>
<dbReference type="InterPro" id="IPR046668">
    <property type="entry name" value="DUF6538"/>
</dbReference>
<dbReference type="OrthoDB" id="7222937at2"/>
<proteinExistence type="predicted"/>
<feature type="domain" description="DUF6538" evidence="2">
    <location>
        <begin position="3"/>
        <end position="59"/>
    </location>
</feature>
<organism evidence="3 4">
    <name type="scientific">Niastella caeni</name>
    <dbReference type="NCBI Taxonomy" id="2569763"/>
    <lineage>
        <taxon>Bacteria</taxon>
        <taxon>Pseudomonadati</taxon>
        <taxon>Bacteroidota</taxon>
        <taxon>Chitinophagia</taxon>
        <taxon>Chitinophagales</taxon>
        <taxon>Chitinophagaceae</taxon>
        <taxon>Niastella</taxon>
    </lineage>
</organism>
<dbReference type="AlphaFoldDB" id="A0A4S8I1D2"/>
<dbReference type="InterPro" id="IPR011010">
    <property type="entry name" value="DNA_brk_join_enz"/>
</dbReference>
<keyword evidence="4" id="KW-1185">Reference proteome</keyword>
<gene>
    <name evidence="3" type="ORF">FAM09_07085</name>
</gene>
<reference evidence="3 4" key="1">
    <citation type="submission" date="2019-04" db="EMBL/GenBank/DDBJ databases">
        <title>Niastella caeni sp. nov., isolated from activated sludge.</title>
        <authorList>
            <person name="Sheng M."/>
        </authorList>
    </citation>
    <scope>NUCLEOTIDE SEQUENCE [LARGE SCALE GENOMIC DNA]</scope>
    <source>
        <strain evidence="3 4">HX-2-15</strain>
    </source>
</reference>
<dbReference type="RefSeq" id="WP_136576345.1">
    <property type="nucleotide sequence ID" value="NZ_STFF01000001.1"/>
</dbReference>
<accession>A0A4S8I1D2</accession>
<dbReference type="InterPro" id="IPR013762">
    <property type="entry name" value="Integrase-like_cat_sf"/>
</dbReference>
<comment type="caution">
    <text evidence="3">The sequence shown here is derived from an EMBL/GenBank/DDBJ whole genome shotgun (WGS) entry which is preliminary data.</text>
</comment>
<protein>
    <recommendedName>
        <fullName evidence="2">DUF6538 domain-containing protein</fullName>
    </recommendedName>
</protein>
<evidence type="ECO:0000256" key="1">
    <source>
        <dbReference type="ARBA" id="ARBA00023172"/>
    </source>
</evidence>